<dbReference type="GO" id="GO:0006281">
    <property type="term" value="P:DNA repair"/>
    <property type="evidence" value="ECO:0007669"/>
    <property type="project" value="TreeGrafter"/>
</dbReference>
<feature type="compositionally biased region" description="Acidic residues" evidence="4">
    <location>
        <begin position="926"/>
        <end position="938"/>
    </location>
</feature>
<dbReference type="PROSITE" id="PS51194">
    <property type="entry name" value="HELICASE_CTER"/>
    <property type="match status" value="1"/>
</dbReference>
<evidence type="ECO:0000256" key="1">
    <source>
        <dbReference type="ARBA" id="ARBA00022741"/>
    </source>
</evidence>
<evidence type="ECO:0000313" key="7">
    <source>
        <dbReference type="EMBL" id="KAK5056695.1"/>
    </source>
</evidence>
<dbReference type="Gene3D" id="3.40.50.300">
    <property type="entry name" value="P-loop containing nucleotide triphosphate hydrolases"/>
    <property type="match status" value="1"/>
</dbReference>
<protein>
    <submittedName>
        <fullName evidence="7">Uncharacterized protein</fullName>
    </submittedName>
</protein>
<feature type="compositionally biased region" description="Acidic residues" evidence="4">
    <location>
        <begin position="878"/>
        <end position="902"/>
    </location>
</feature>
<dbReference type="RefSeq" id="XP_064708411.1">
    <property type="nucleotide sequence ID" value="XM_064855751.1"/>
</dbReference>
<dbReference type="Pfam" id="PF00271">
    <property type="entry name" value="Helicase_C"/>
    <property type="match status" value="1"/>
</dbReference>
<comment type="caution">
    <text evidence="7">The sequence shown here is derived from an EMBL/GenBank/DDBJ whole genome shotgun (WGS) entry which is preliminary data.</text>
</comment>
<keyword evidence="3" id="KW-0067">ATP-binding</keyword>
<dbReference type="SMART" id="SM00487">
    <property type="entry name" value="DEXDc"/>
    <property type="match status" value="1"/>
</dbReference>
<feature type="region of interest" description="Disordered" evidence="4">
    <location>
        <begin position="915"/>
        <end position="938"/>
    </location>
</feature>
<dbReference type="InterPro" id="IPR027417">
    <property type="entry name" value="P-loop_NTPase"/>
</dbReference>
<dbReference type="GO" id="GO:0008094">
    <property type="term" value="F:ATP-dependent activity, acting on DNA"/>
    <property type="evidence" value="ECO:0007669"/>
    <property type="project" value="TreeGrafter"/>
</dbReference>
<dbReference type="InterPro" id="IPR049730">
    <property type="entry name" value="SNF2/RAD54-like_C"/>
</dbReference>
<sequence length="1018" mass="114424">MEARPLSKEVGTAATSKENKPLTWCALAWETGTVVDVTKDMSSVLRSLACDGCIFFQFVLKNPTSDAPQPDRNSVGLSIIMYGPSTTGDRVGEYLLDCRLYLQTPRFCDHNVPYINPHCLFVDDESFVMSNDLDTDLQLAPDSRIQSFTDIFAGMASIEALKEAQQPKSILTPLHAHQKQALTFMKRREDGWQFHDKNLDLWTAHSDIRGATKFENVLTGHRQFEPPPPFHGGVIADPMGLGKTLTMLSLIASNTWTDPSRSTHLNVHGFPTVKTTLVVVPFSLLFVWSMQLNLHVKPGQMSTCVFHGARRHLIAANLFDYDVVITTLNTVASEWKRHRDSRTQSGRNKFFTTYWHRIVLDEAHMVRSQRTNIARAICALESHHRWCITGTPIQNKLGDLYSLLKFLRIHPYDSLEDFERDIAQPWRNQLDEAALHRIQLLVRMIALRRSRDVVRLPQLTEHICYVNFGPRERKSYELARKGAVDVIDSAMSAANSSGSSFITALQKINNLRFICNHGTLFARRRHLRKQSRQVFRGMHETDALDMMNTSNGICIQCGTDIQEEDEESRLLDDRTSSFDLSHSELCKKCLELSENDASLSPATTSSDDTASEAPEPHDDEISSKAIALLEYLDGMPHGDRCVVFTFWTSTLDIIEQALARSCISSCRYDGKLSRARRDLVLRTFAQDISINVILVSISCGGQGLDLTAANHAVLVEPQWNPMMEEQAISRVYRLGQTKSVTAVRLVVKDTWEEKIMAVQARKKTLADLVMNQTQLKGEDKRSQLWDSIRICITTPRTTVKVISKMASSAAPAVDQIDIVGSLTHLHVEGPNNPTSNNNDAKDASKPVLKSNLDNVVEKLSEEQSAEQGLYGDELAKSDDEDDDHTPSEDADEYSEYESDEDDEIATIIKESSEELETAVLTKDSGEDSGSEYSENSDDEVYQLELEVAAYEYRKMYEAEQAILAAKQDEKSCTELNVDLKELAREADEEISRSEQPDEEILTCLPDSTTFGAYGQNLE</sequence>
<evidence type="ECO:0000313" key="8">
    <source>
        <dbReference type="Proteomes" id="UP001358417"/>
    </source>
</evidence>
<dbReference type="AlphaFoldDB" id="A0AAV9NJ93"/>
<accession>A0AAV9NJ93</accession>
<dbReference type="Pfam" id="PF00176">
    <property type="entry name" value="SNF2-rel_dom"/>
    <property type="match status" value="1"/>
</dbReference>
<dbReference type="InterPro" id="IPR038718">
    <property type="entry name" value="SNF2-like_sf"/>
</dbReference>
<dbReference type="InterPro" id="IPR000330">
    <property type="entry name" value="SNF2_N"/>
</dbReference>
<feature type="compositionally biased region" description="Low complexity" evidence="4">
    <location>
        <begin position="598"/>
        <end position="608"/>
    </location>
</feature>
<dbReference type="Proteomes" id="UP001358417">
    <property type="component" value="Unassembled WGS sequence"/>
</dbReference>
<dbReference type="CDD" id="cd18008">
    <property type="entry name" value="DEXDc_SHPRH-like"/>
    <property type="match status" value="1"/>
</dbReference>
<dbReference type="GO" id="GO:0005524">
    <property type="term" value="F:ATP binding"/>
    <property type="evidence" value="ECO:0007669"/>
    <property type="project" value="UniProtKB-KW"/>
</dbReference>
<dbReference type="SMART" id="SM00490">
    <property type="entry name" value="HELICc"/>
    <property type="match status" value="1"/>
</dbReference>
<dbReference type="Gene3D" id="3.40.50.10810">
    <property type="entry name" value="Tandem AAA-ATPase domain"/>
    <property type="match status" value="1"/>
</dbReference>
<name>A0AAV9NJ93_9EURO</name>
<evidence type="ECO:0000259" key="5">
    <source>
        <dbReference type="PROSITE" id="PS51192"/>
    </source>
</evidence>
<keyword evidence="1" id="KW-0547">Nucleotide-binding</keyword>
<organism evidence="7 8">
    <name type="scientific">Exophiala bonariae</name>
    <dbReference type="NCBI Taxonomy" id="1690606"/>
    <lineage>
        <taxon>Eukaryota</taxon>
        <taxon>Fungi</taxon>
        <taxon>Dikarya</taxon>
        <taxon>Ascomycota</taxon>
        <taxon>Pezizomycotina</taxon>
        <taxon>Eurotiomycetes</taxon>
        <taxon>Chaetothyriomycetidae</taxon>
        <taxon>Chaetothyriales</taxon>
        <taxon>Herpotrichiellaceae</taxon>
        <taxon>Exophiala</taxon>
    </lineage>
</organism>
<dbReference type="EMBL" id="JAVRRD010000007">
    <property type="protein sequence ID" value="KAK5056695.1"/>
    <property type="molecule type" value="Genomic_DNA"/>
</dbReference>
<keyword evidence="8" id="KW-1185">Reference proteome</keyword>
<dbReference type="InterPro" id="IPR050628">
    <property type="entry name" value="SNF2_RAD54_helicase_TF"/>
</dbReference>
<keyword evidence="2" id="KW-0378">Hydrolase</keyword>
<feature type="domain" description="Helicase C-terminal" evidence="6">
    <location>
        <begin position="627"/>
        <end position="776"/>
    </location>
</feature>
<dbReference type="SUPFAM" id="SSF52540">
    <property type="entry name" value="P-loop containing nucleoside triphosphate hydrolases"/>
    <property type="match status" value="2"/>
</dbReference>
<evidence type="ECO:0000256" key="2">
    <source>
        <dbReference type="ARBA" id="ARBA00022801"/>
    </source>
</evidence>
<dbReference type="CDD" id="cd18793">
    <property type="entry name" value="SF2_C_SNF"/>
    <property type="match status" value="1"/>
</dbReference>
<evidence type="ECO:0000256" key="3">
    <source>
        <dbReference type="ARBA" id="ARBA00022840"/>
    </source>
</evidence>
<dbReference type="GO" id="GO:0005634">
    <property type="term" value="C:nucleus"/>
    <property type="evidence" value="ECO:0007669"/>
    <property type="project" value="TreeGrafter"/>
</dbReference>
<feature type="region of interest" description="Disordered" evidence="4">
    <location>
        <begin position="858"/>
        <end position="902"/>
    </location>
</feature>
<dbReference type="PANTHER" id="PTHR45626:SF22">
    <property type="entry name" value="DNA REPAIR PROTEIN RAD5"/>
    <property type="match status" value="1"/>
</dbReference>
<feature type="region of interest" description="Disordered" evidence="4">
    <location>
        <begin position="988"/>
        <end position="1018"/>
    </location>
</feature>
<evidence type="ECO:0000259" key="6">
    <source>
        <dbReference type="PROSITE" id="PS51194"/>
    </source>
</evidence>
<feature type="region of interest" description="Disordered" evidence="4">
    <location>
        <begin position="598"/>
        <end position="619"/>
    </location>
</feature>
<gene>
    <name evidence="7" type="ORF">LTR84_012227</name>
</gene>
<proteinExistence type="predicted"/>
<dbReference type="InterPro" id="IPR014001">
    <property type="entry name" value="Helicase_ATP-bd"/>
</dbReference>
<evidence type="ECO:0000256" key="4">
    <source>
        <dbReference type="SAM" id="MobiDB-lite"/>
    </source>
</evidence>
<feature type="domain" description="Helicase ATP-binding" evidence="5">
    <location>
        <begin position="224"/>
        <end position="410"/>
    </location>
</feature>
<dbReference type="GeneID" id="89980374"/>
<dbReference type="PANTHER" id="PTHR45626">
    <property type="entry name" value="TRANSCRIPTION TERMINATION FACTOR 2-RELATED"/>
    <property type="match status" value="1"/>
</dbReference>
<dbReference type="InterPro" id="IPR001650">
    <property type="entry name" value="Helicase_C-like"/>
</dbReference>
<reference evidence="7 8" key="1">
    <citation type="submission" date="2023-08" db="EMBL/GenBank/DDBJ databases">
        <title>Black Yeasts Isolated from many extreme environments.</title>
        <authorList>
            <person name="Coleine C."/>
            <person name="Stajich J.E."/>
            <person name="Selbmann L."/>
        </authorList>
    </citation>
    <scope>NUCLEOTIDE SEQUENCE [LARGE SCALE GENOMIC DNA]</scope>
    <source>
        <strain evidence="7 8">CCFEE 5792</strain>
    </source>
</reference>
<dbReference type="PROSITE" id="PS51192">
    <property type="entry name" value="HELICASE_ATP_BIND_1"/>
    <property type="match status" value="1"/>
</dbReference>
<dbReference type="GO" id="GO:0016787">
    <property type="term" value="F:hydrolase activity"/>
    <property type="evidence" value="ECO:0007669"/>
    <property type="project" value="UniProtKB-KW"/>
</dbReference>